<accession>A0A1B2E066</accession>
<reference evidence="1" key="1">
    <citation type="submission" date="2016-08" db="EMBL/GenBank/DDBJ databases">
        <title>Complete Genome Seqeunce of Paenibacillus sp. nov. IHBB 9852 from high altitute lake of Indian trans-Himalayas.</title>
        <authorList>
            <person name="Kiran S."/>
            <person name="Swarnkar M.K."/>
            <person name="Rana A."/>
            <person name="Tewari R."/>
            <person name="Gulati A."/>
        </authorList>
    </citation>
    <scope>NUCLEOTIDE SEQUENCE [LARGE SCALE GENOMIC DNA]</scope>
    <source>
        <strain evidence="1">IHBB 9852</strain>
    </source>
</reference>
<evidence type="ECO:0000313" key="1">
    <source>
        <dbReference type="EMBL" id="ANY73319.1"/>
    </source>
</evidence>
<dbReference type="KEGG" id="pib:BBD41_12415"/>
<dbReference type="GeneID" id="48309046"/>
<protein>
    <submittedName>
        <fullName evidence="1">Uncharacterized protein</fullName>
    </submittedName>
</protein>
<name>A0A1B2E066_9BACL</name>
<dbReference type="AlphaFoldDB" id="A0A1B2E066"/>
<dbReference type="RefSeq" id="WP_099477784.1">
    <property type="nucleotide sequence ID" value="NZ_CP016809.1"/>
</dbReference>
<proteinExistence type="predicted"/>
<organism evidence="1">
    <name type="scientific">Paenibacillus ihbetae</name>
    <dbReference type="NCBI Taxonomy" id="1870820"/>
    <lineage>
        <taxon>Bacteria</taxon>
        <taxon>Bacillati</taxon>
        <taxon>Bacillota</taxon>
        <taxon>Bacilli</taxon>
        <taxon>Bacillales</taxon>
        <taxon>Paenibacillaceae</taxon>
        <taxon>Paenibacillus</taxon>
    </lineage>
</organism>
<sequence length="267" mass="30936">MATLFIYRMSDQLDLFLFDENGNLSIPRLTETMEQRISPNHNGLISGEGFTNITTFVYDGVHCLECFCTTESSLGYYYQARVDQGNVTAERVQHSYYSKSNVKLTSEGNLIIKFDWTSEEKAKSRVKEMIESIGIELDSFRITDGMLRYIQGQYHWTSAKIDKILKDGDKTKKVSYTIDPSDTNSRSLVDEEYRDHGNMCHLAFEMPFPYSYKHRDTPSLINVKLYREGGHRIVINEDEFGNNEDLNIFQLYLTNELLRIKNESDGM</sequence>
<gene>
    <name evidence="1" type="ORF">BBD41_12415</name>
</gene>
<dbReference type="EMBL" id="CP016809">
    <property type="protein sequence ID" value="ANY73319.1"/>
    <property type="molecule type" value="Genomic_DNA"/>
</dbReference>